<dbReference type="InterPro" id="IPR023214">
    <property type="entry name" value="HAD_sf"/>
</dbReference>
<evidence type="ECO:0000313" key="2">
    <source>
        <dbReference type="EMBL" id="QEF99277.1"/>
    </source>
</evidence>
<dbReference type="Gene3D" id="3.90.1070.10">
    <property type="match status" value="1"/>
</dbReference>
<dbReference type="Gene3D" id="3.40.50.300">
    <property type="entry name" value="P-loop containing nucleotide triphosphate hydrolases"/>
    <property type="match status" value="1"/>
</dbReference>
<keyword evidence="2" id="KW-0378">Hydrolase</keyword>
<evidence type="ECO:0000313" key="3">
    <source>
        <dbReference type="Proteomes" id="UP000321353"/>
    </source>
</evidence>
<name>A0A5B9MJX5_9BACT</name>
<dbReference type="CDD" id="cd01127">
    <property type="entry name" value="TrwB_TraG_TraD_VirD4"/>
    <property type="match status" value="1"/>
</dbReference>
<dbReference type="Proteomes" id="UP000321353">
    <property type="component" value="Chromosome"/>
</dbReference>
<organism evidence="2 3">
    <name type="scientific">Stieleria maiorica</name>
    <dbReference type="NCBI Taxonomy" id="2795974"/>
    <lineage>
        <taxon>Bacteria</taxon>
        <taxon>Pseudomonadati</taxon>
        <taxon>Planctomycetota</taxon>
        <taxon>Planctomycetia</taxon>
        <taxon>Pirellulales</taxon>
        <taxon>Pirellulaceae</taxon>
        <taxon>Stieleria</taxon>
    </lineage>
</organism>
<gene>
    <name evidence="2" type="primary">ybiV</name>
    <name evidence="2" type="ORF">Mal15_33390</name>
</gene>
<dbReference type="InterPro" id="IPR027417">
    <property type="entry name" value="P-loop_NTPase"/>
</dbReference>
<dbReference type="InterPro" id="IPR003593">
    <property type="entry name" value="AAA+_ATPase"/>
</dbReference>
<dbReference type="InterPro" id="IPR006379">
    <property type="entry name" value="HAD-SF_hydro_IIB"/>
</dbReference>
<dbReference type="SUPFAM" id="SSF56784">
    <property type="entry name" value="HAD-like"/>
    <property type="match status" value="1"/>
</dbReference>
<dbReference type="PANTHER" id="PTHR10000">
    <property type="entry name" value="PHOSPHOSERINE PHOSPHATASE"/>
    <property type="match status" value="1"/>
</dbReference>
<dbReference type="SUPFAM" id="SSF52540">
    <property type="entry name" value="P-loop containing nucleoside triphosphate hydrolases"/>
    <property type="match status" value="1"/>
</dbReference>
<dbReference type="SMART" id="SM00382">
    <property type="entry name" value="AAA"/>
    <property type="match status" value="1"/>
</dbReference>
<dbReference type="AlphaFoldDB" id="A0A5B9MJX5"/>
<dbReference type="InterPro" id="IPR036412">
    <property type="entry name" value="HAD-like_sf"/>
</dbReference>
<dbReference type="KEGG" id="smam:Mal15_33390"/>
<dbReference type="EC" id="3.1.3.23" evidence="2"/>
<dbReference type="Pfam" id="PF08282">
    <property type="entry name" value="Hydrolase_3"/>
    <property type="match status" value="2"/>
</dbReference>
<protein>
    <submittedName>
        <fullName evidence="2">Sugar phosphatase YbiV</fullName>
        <ecNumber evidence="2">3.1.3.23</ecNumber>
    </submittedName>
</protein>
<dbReference type="EMBL" id="CP036264">
    <property type="protein sequence ID" value="QEF99277.1"/>
    <property type="molecule type" value="Genomic_DNA"/>
</dbReference>
<evidence type="ECO:0000259" key="1">
    <source>
        <dbReference type="SMART" id="SM00382"/>
    </source>
</evidence>
<reference evidence="2 3" key="1">
    <citation type="submission" date="2019-02" db="EMBL/GenBank/DDBJ databases">
        <title>Planctomycetal bacteria perform biofilm scaping via a novel small molecule.</title>
        <authorList>
            <person name="Jeske O."/>
            <person name="Boedeker C."/>
            <person name="Wiegand S."/>
            <person name="Breitling P."/>
            <person name="Kallscheuer N."/>
            <person name="Jogler M."/>
            <person name="Rohde M."/>
            <person name="Petersen J."/>
            <person name="Medema M.H."/>
            <person name="Surup F."/>
            <person name="Jogler C."/>
        </authorList>
    </citation>
    <scope>NUCLEOTIDE SEQUENCE [LARGE SCALE GENOMIC DNA]</scope>
    <source>
        <strain evidence="2 3">Mal15</strain>
    </source>
</reference>
<dbReference type="Gene3D" id="3.40.50.1000">
    <property type="entry name" value="HAD superfamily/HAD-like"/>
    <property type="match status" value="1"/>
</dbReference>
<feature type="domain" description="AAA+ ATPase" evidence="1">
    <location>
        <begin position="251"/>
        <end position="415"/>
    </location>
</feature>
<dbReference type="GO" id="GO:0050308">
    <property type="term" value="F:sugar-phosphatase activity"/>
    <property type="evidence" value="ECO:0007669"/>
    <property type="project" value="UniProtKB-EC"/>
</dbReference>
<sequence>MPVQYHVLAADYDGTLARDGYVAESTVDSLRRLRETGRKLILVTGRRLEPVLELFPHVSLFDRIVAENGALLFDSSSGEETQLAEAPPAEFVHALRERGVSRLETGRCIVATWQPFETISLEVIHEFGLDLQIIFNKDAVMLLPSGVNKASGLAKALHQLGFSPHNVVAVGDAENDVAMMRSCSVAAAVDNALPSVKEMADIVLTKPRGAGVEELIERIIEGDLAEMRERADQRLTIGSTLDGRPFAIPGHNQSVLVTGGPGGGKSKFAISVLELLSQRGQQFCVIDPEGDYQGLEESITLGTAERAPDVEEVIGVLEQPDDHCVVSFFGIEKQDRPEYFNKLFRALAELRSRTGRPHWIIVDEAHYAAPKDWQPATMWSGDELSGIIFITAYHDEISPAVLNRVDWIISIAKEPQSAIEACCEIMGESVPEFPPSPEFLEHGALAWSREINRPTWFSRLAPNGNSQRHQHSYYEGDMDAALQFVFRGPEEKLSLASANLKEFIKTAEGVDDDTWTYHLRRHDYSNWFREIIKDNELAAAIEDIERTQDHSPEVSRELIANQIHDRFKPRW</sequence>
<keyword evidence="3" id="KW-1185">Reference proteome</keyword>
<accession>A0A5B9MJX5</accession>
<dbReference type="NCBIfam" id="TIGR01484">
    <property type="entry name" value="HAD-SF-IIB"/>
    <property type="match status" value="1"/>
</dbReference>
<dbReference type="GO" id="GO:0000287">
    <property type="term" value="F:magnesium ion binding"/>
    <property type="evidence" value="ECO:0007669"/>
    <property type="project" value="TreeGrafter"/>
</dbReference>
<proteinExistence type="predicted"/>
<dbReference type="PANTHER" id="PTHR10000:SF8">
    <property type="entry name" value="HAD SUPERFAMILY HYDROLASE-LIKE, TYPE 3"/>
    <property type="match status" value="1"/>
</dbReference>
<dbReference type="GO" id="GO:0005829">
    <property type="term" value="C:cytosol"/>
    <property type="evidence" value="ECO:0007669"/>
    <property type="project" value="TreeGrafter"/>
</dbReference>